<dbReference type="AlphaFoldDB" id="A0A7C9RAE1"/>
<evidence type="ECO:0000256" key="2">
    <source>
        <dbReference type="PIRSR" id="PIRSR613078-2"/>
    </source>
</evidence>
<name>A0A7C9RAE1_9HYPH</name>
<proteinExistence type="predicted"/>
<gene>
    <name evidence="3" type="ORF">G6N74_24125</name>
</gene>
<feature type="active site" description="Proton donor/acceptor" evidence="1">
    <location>
        <position position="85"/>
    </location>
</feature>
<dbReference type="InterPro" id="IPR050275">
    <property type="entry name" value="PGM_Phosphatase"/>
</dbReference>
<dbReference type="RefSeq" id="WP_165120558.1">
    <property type="nucleotide sequence ID" value="NZ_JAAKZG010000013.1"/>
</dbReference>
<comment type="caution">
    <text evidence="3">The sequence shown here is derived from an EMBL/GenBank/DDBJ whole genome shotgun (WGS) entry which is preliminary data.</text>
</comment>
<protein>
    <submittedName>
        <fullName evidence="3">Histidine phosphatase family protein</fullName>
    </submittedName>
</protein>
<sequence>MKNLFVVTHTQSIHHMENKVGGWYDTGLTPQGENEAKATAARLAALVGDSNVEIYSSDLLRASQTAAAISERFRQPFFQTADLREISYGSAGGKAQEWLDARYVPAPDHNRLDHRGGIDDAETRREVAARVFRCVNAIVERDCETQIIVTHGFALTLVIAAWIKMPIEAAGFVSFPAKSGSITHLRQDDFWRNRSVISLADVSHLTQSQISAPEDRRA</sequence>
<dbReference type="Gene3D" id="3.40.50.1240">
    <property type="entry name" value="Phosphoglycerate mutase-like"/>
    <property type="match status" value="1"/>
</dbReference>
<dbReference type="CDD" id="cd07067">
    <property type="entry name" value="HP_PGM_like"/>
    <property type="match status" value="1"/>
</dbReference>
<dbReference type="SUPFAM" id="SSF53254">
    <property type="entry name" value="Phosphoglycerate mutase-like"/>
    <property type="match status" value="1"/>
</dbReference>
<feature type="binding site" evidence="2">
    <location>
        <begin position="85"/>
        <end position="88"/>
    </location>
    <ligand>
        <name>substrate</name>
    </ligand>
</feature>
<evidence type="ECO:0000313" key="3">
    <source>
        <dbReference type="EMBL" id="NGN44161.1"/>
    </source>
</evidence>
<accession>A0A7C9RAE1</accession>
<keyword evidence="4" id="KW-1185">Reference proteome</keyword>
<dbReference type="InterPro" id="IPR013078">
    <property type="entry name" value="His_Pase_superF_clade-1"/>
</dbReference>
<dbReference type="EMBL" id="JAAKZG010000013">
    <property type="protein sequence ID" value="NGN44161.1"/>
    <property type="molecule type" value="Genomic_DNA"/>
</dbReference>
<dbReference type="GO" id="GO:0016791">
    <property type="term" value="F:phosphatase activity"/>
    <property type="evidence" value="ECO:0007669"/>
    <property type="project" value="TreeGrafter"/>
</dbReference>
<feature type="active site" description="Tele-phosphohistidine intermediate" evidence="1">
    <location>
        <position position="9"/>
    </location>
</feature>
<dbReference type="GO" id="GO:0005737">
    <property type="term" value="C:cytoplasm"/>
    <property type="evidence" value="ECO:0007669"/>
    <property type="project" value="TreeGrafter"/>
</dbReference>
<organism evidence="3 4">
    <name type="scientific">Mesorhizobium zhangyense</name>
    <dbReference type="NCBI Taxonomy" id="1776730"/>
    <lineage>
        <taxon>Bacteria</taxon>
        <taxon>Pseudomonadati</taxon>
        <taxon>Pseudomonadota</taxon>
        <taxon>Alphaproteobacteria</taxon>
        <taxon>Hyphomicrobiales</taxon>
        <taxon>Phyllobacteriaceae</taxon>
        <taxon>Mesorhizobium</taxon>
    </lineage>
</organism>
<evidence type="ECO:0000313" key="4">
    <source>
        <dbReference type="Proteomes" id="UP000481252"/>
    </source>
</evidence>
<dbReference type="InterPro" id="IPR029033">
    <property type="entry name" value="His_PPase_superfam"/>
</dbReference>
<dbReference type="PANTHER" id="PTHR48100">
    <property type="entry name" value="BROAD-SPECIFICITY PHOSPHATASE YOR283W-RELATED"/>
    <property type="match status" value="1"/>
</dbReference>
<reference evidence="3 4" key="1">
    <citation type="submission" date="2020-02" db="EMBL/GenBank/DDBJ databases">
        <title>Genome sequence of the type strain CGMCC 1.15528 of Mesorhizobium zhangyense.</title>
        <authorList>
            <person name="Gao J."/>
            <person name="Sun J."/>
        </authorList>
    </citation>
    <scope>NUCLEOTIDE SEQUENCE [LARGE SCALE GENOMIC DNA]</scope>
    <source>
        <strain evidence="3 4">CGMCC 1.15528</strain>
    </source>
</reference>
<dbReference type="PANTHER" id="PTHR48100:SF1">
    <property type="entry name" value="HISTIDINE PHOSPHATASE FAMILY PROTEIN-RELATED"/>
    <property type="match status" value="1"/>
</dbReference>
<dbReference type="Proteomes" id="UP000481252">
    <property type="component" value="Unassembled WGS sequence"/>
</dbReference>
<feature type="binding site" evidence="2">
    <location>
        <position position="61"/>
    </location>
    <ligand>
        <name>substrate</name>
    </ligand>
</feature>
<dbReference type="Pfam" id="PF00300">
    <property type="entry name" value="His_Phos_1"/>
    <property type="match status" value="1"/>
</dbReference>
<evidence type="ECO:0000256" key="1">
    <source>
        <dbReference type="PIRSR" id="PIRSR613078-1"/>
    </source>
</evidence>
<dbReference type="SMART" id="SM00855">
    <property type="entry name" value="PGAM"/>
    <property type="match status" value="1"/>
</dbReference>